<evidence type="ECO:0000256" key="1">
    <source>
        <dbReference type="ARBA" id="ARBA00003023"/>
    </source>
</evidence>
<dbReference type="PANTHER" id="PTHR13874:SF11">
    <property type="entry name" value="ENDOTHELIN-3"/>
    <property type="match status" value="1"/>
</dbReference>
<evidence type="ECO:0000256" key="8">
    <source>
        <dbReference type="ARBA" id="ARBA00023322"/>
    </source>
</evidence>
<dbReference type="SMART" id="SM00272">
    <property type="entry name" value="END"/>
    <property type="match status" value="1"/>
</dbReference>
<dbReference type="Pfam" id="PF00322">
    <property type="entry name" value="Endothelin"/>
    <property type="match status" value="1"/>
</dbReference>
<dbReference type="GeneTree" id="ENSGT00950000183053"/>
<keyword evidence="4" id="KW-0964">Secreted</keyword>
<dbReference type="GO" id="GO:0003100">
    <property type="term" value="P:regulation of systemic arterial blood pressure by endothelin"/>
    <property type="evidence" value="ECO:0007669"/>
    <property type="project" value="TreeGrafter"/>
</dbReference>
<keyword evidence="6" id="KW-0838">Vasoactive</keyword>
<dbReference type="GO" id="GO:0019229">
    <property type="term" value="P:regulation of vasoconstriction"/>
    <property type="evidence" value="ECO:0007669"/>
    <property type="project" value="InterPro"/>
</dbReference>
<dbReference type="GO" id="GO:0005615">
    <property type="term" value="C:extracellular space"/>
    <property type="evidence" value="ECO:0007669"/>
    <property type="project" value="TreeGrafter"/>
</dbReference>
<keyword evidence="7" id="KW-1015">Disulfide bond</keyword>
<proteinExistence type="inferred from homology"/>
<evidence type="ECO:0000256" key="12">
    <source>
        <dbReference type="SAM" id="SignalP"/>
    </source>
</evidence>
<dbReference type="PROSITE" id="PS00270">
    <property type="entry name" value="ENDOTHELIN"/>
    <property type="match status" value="1"/>
</dbReference>
<evidence type="ECO:0000256" key="11">
    <source>
        <dbReference type="SAM" id="MobiDB-lite"/>
    </source>
</evidence>
<evidence type="ECO:0000256" key="4">
    <source>
        <dbReference type="ARBA" id="ARBA00022525"/>
    </source>
</evidence>
<evidence type="ECO:0000256" key="5">
    <source>
        <dbReference type="ARBA" id="ARBA00022729"/>
    </source>
</evidence>
<dbReference type="GO" id="GO:0031708">
    <property type="term" value="F:endothelin B receptor binding"/>
    <property type="evidence" value="ECO:0007669"/>
    <property type="project" value="TreeGrafter"/>
</dbReference>
<comment type="function">
    <text evidence="1">Endothelins are endothelium-derived vasoconstrictor peptides.</text>
</comment>
<reference evidence="14" key="1">
    <citation type="submission" date="2025-08" db="UniProtKB">
        <authorList>
            <consortium name="Ensembl"/>
        </authorList>
    </citation>
    <scope>IDENTIFICATION</scope>
</reference>
<dbReference type="InterPro" id="IPR001928">
    <property type="entry name" value="Endothln-like_toxin"/>
</dbReference>
<keyword evidence="15" id="KW-1185">Reference proteome</keyword>
<dbReference type="GO" id="GO:0006874">
    <property type="term" value="P:intracellular calcium ion homeostasis"/>
    <property type="evidence" value="ECO:0007669"/>
    <property type="project" value="TreeGrafter"/>
</dbReference>
<feature type="chain" id="PRO_5034682193" description="Endothelin-3" evidence="12">
    <location>
        <begin position="27"/>
        <end position="154"/>
    </location>
</feature>
<comment type="subcellular location">
    <subcellularLocation>
        <location evidence="2">Secreted</location>
    </subcellularLocation>
</comment>
<dbReference type="GO" id="GO:0014826">
    <property type="term" value="P:vein smooth muscle contraction"/>
    <property type="evidence" value="ECO:0007669"/>
    <property type="project" value="TreeGrafter"/>
</dbReference>
<dbReference type="InterPro" id="IPR020475">
    <property type="entry name" value="Endothelin"/>
</dbReference>
<sequence length="154" mass="16705">ILGGMMDNLLMLNLGLLFLIIGTTLSDPAKGLGDSGCPGPTCDPTSSGPTLDRSSAGPRRRAKRCTCYSYKDKECVYYCHLDIIWINTPERLVPYGMSGSQGPRRLRRSARTEGGRRGLANCGCDQGRRTARERWTVVGGPKAEGGPMAINKKK</sequence>
<name>A0A8C5A2E8_GADMO</name>
<dbReference type="Ensembl" id="ENSGMOT00000030292.1">
    <property type="protein sequence ID" value="ENSGMOP00000025113.1"/>
    <property type="gene ID" value="ENSGMOG00000035175.1"/>
</dbReference>
<dbReference type="PRINTS" id="PR00365">
    <property type="entry name" value="ENDOTHELIN"/>
</dbReference>
<dbReference type="AlphaFoldDB" id="A0A8C5A2E8"/>
<feature type="domain" description="Endothelin-like toxin" evidence="13">
    <location>
        <begin position="64"/>
        <end position="85"/>
    </location>
</feature>
<dbReference type="GO" id="GO:0005179">
    <property type="term" value="F:hormone activity"/>
    <property type="evidence" value="ECO:0007669"/>
    <property type="project" value="TreeGrafter"/>
</dbReference>
<dbReference type="PANTHER" id="PTHR13874">
    <property type="entry name" value="ENDOTHELIN"/>
    <property type="match status" value="1"/>
</dbReference>
<protein>
    <recommendedName>
        <fullName evidence="9">Endothelin-3</fullName>
    </recommendedName>
    <alternativeName>
        <fullName evidence="10">Preproendothelin-3</fullName>
    </alternativeName>
</protein>
<feature type="region of interest" description="Disordered" evidence="11">
    <location>
        <begin position="98"/>
        <end position="118"/>
    </location>
</feature>
<dbReference type="InterPro" id="IPR019764">
    <property type="entry name" value="Endothelin_toxin_CS"/>
</dbReference>
<evidence type="ECO:0000256" key="3">
    <source>
        <dbReference type="ARBA" id="ARBA00010959"/>
    </source>
</evidence>
<feature type="region of interest" description="Disordered" evidence="11">
    <location>
        <begin position="36"/>
        <end position="61"/>
    </location>
</feature>
<keyword evidence="5 12" id="KW-0732">Signal</keyword>
<comment type="similarity">
    <text evidence="3">Belongs to the endothelin/sarafotoxin family.</text>
</comment>
<evidence type="ECO:0000256" key="9">
    <source>
        <dbReference type="ARBA" id="ARBA00040198"/>
    </source>
</evidence>
<evidence type="ECO:0000256" key="10">
    <source>
        <dbReference type="ARBA" id="ARBA00041850"/>
    </source>
</evidence>
<accession>A0A8C5A2E8</accession>
<evidence type="ECO:0000313" key="14">
    <source>
        <dbReference type="Ensembl" id="ENSGMOP00000025113.1"/>
    </source>
</evidence>
<evidence type="ECO:0000256" key="7">
    <source>
        <dbReference type="ARBA" id="ARBA00023157"/>
    </source>
</evidence>
<keyword evidence="8" id="KW-0839">Vasoconstrictor</keyword>
<evidence type="ECO:0000259" key="13">
    <source>
        <dbReference type="SMART" id="SM00272"/>
    </source>
</evidence>
<reference evidence="14" key="2">
    <citation type="submission" date="2025-09" db="UniProtKB">
        <authorList>
            <consortium name="Ensembl"/>
        </authorList>
    </citation>
    <scope>IDENTIFICATION</scope>
</reference>
<evidence type="ECO:0000256" key="6">
    <source>
        <dbReference type="ARBA" id="ARBA00022858"/>
    </source>
</evidence>
<dbReference type="Proteomes" id="UP000694546">
    <property type="component" value="Chromosome 13"/>
</dbReference>
<evidence type="ECO:0000256" key="2">
    <source>
        <dbReference type="ARBA" id="ARBA00004613"/>
    </source>
</evidence>
<evidence type="ECO:0000313" key="15">
    <source>
        <dbReference type="Proteomes" id="UP000694546"/>
    </source>
</evidence>
<organism evidence="14 15">
    <name type="scientific">Gadus morhua</name>
    <name type="common">Atlantic cod</name>
    <dbReference type="NCBI Taxonomy" id="8049"/>
    <lineage>
        <taxon>Eukaryota</taxon>
        <taxon>Metazoa</taxon>
        <taxon>Chordata</taxon>
        <taxon>Craniata</taxon>
        <taxon>Vertebrata</taxon>
        <taxon>Euteleostomi</taxon>
        <taxon>Actinopterygii</taxon>
        <taxon>Neopterygii</taxon>
        <taxon>Teleostei</taxon>
        <taxon>Neoteleostei</taxon>
        <taxon>Acanthomorphata</taxon>
        <taxon>Zeiogadaria</taxon>
        <taxon>Gadariae</taxon>
        <taxon>Gadiformes</taxon>
        <taxon>Gadoidei</taxon>
        <taxon>Gadidae</taxon>
        <taxon>Gadus</taxon>
    </lineage>
</organism>
<feature type="compositionally biased region" description="Polar residues" evidence="11">
    <location>
        <begin position="43"/>
        <end position="53"/>
    </location>
</feature>
<feature type="signal peptide" evidence="12">
    <location>
        <begin position="1"/>
        <end position="26"/>
    </location>
</feature>